<dbReference type="SFLD" id="SFLDS00003">
    <property type="entry name" value="Haloacid_Dehalogenase"/>
    <property type="match status" value="1"/>
</dbReference>
<dbReference type="SUPFAM" id="SSF56784">
    <property type="entry name" value="HAD-like"/>
    <property type="match status" value="1"/>
</dbReference>
<proteinExistence type="predicted"/>
<comment type="caution">
    <text evidence="2">The sequence shown here is derived from an EMBL/GenBank/DDBJ whole genome shotgun (WGS) entry which is preliminary data.</text>
</comment>
<evidence type="ECO:0008006" key="4">
    <source>
        <dbReference type="Google" id="ProtNLM"/>
    </source>
</evidence>
<dbReference type="InterPro" id="IPR006439">
    <property type="entry name" value="HAD-SF_hydro_IA"/>
</dbReference>
<sequence length="250" mass="27333">MSSKPITAFSCLTFDCYGTLVDWEQGIYKALQPLTRQLPASHPLHGNRPATLRAFIRLEGDVQRARPEALYSAVLADAYGRLAAEAGASASEAEKTHFGAGVGDWPVFPDTVEALGRLRRHFKLVVLSNVDRASFRRTLARQLAGVDFDAVYTAQDIGSYKPDPRNFEYLVAACQRDLGVERDAIVHTAQSLSHDLVPAKQAGLASAWIERGGDVESVMGGDLDECRDRVDFSWRFQSMGEMADAVDAAA</sequence>
<evidence type="ECO:0000313" key="2">
    <source>
        <dbReference type="EMBL" id="KAF4512765.1"/>
    </source>
</evidence>
<accession>A0A8H4V9M4</accession>
<dbReference type="EMBL" id="JAAVMX010000001">
    <property type="protein sequence ID" value="KAF4512765.1"/>
    <property type="molecule type" value="Genomic_DNA"/>
</dbReference>
<evidence type="ECO:0000256" key="1">
    <source>
        <dbReference type="ARBA" id="ARBA00022801"/>
    </source>
</evidence>
<dbReference type="PRINTS" id="PR00413">
    <property type="entry name" value="HADHALOGNASE"/>
</dbReference>
<dbReference type="InterPro" id="IPR051540">
    <property type="entry name" value="S-2-haloacid_dehalogenase"/>
</dbReference>
<dbReference type="AlphaFoldDB" id="A0A8H4V9M4"/>
<dbReference type="OrthoDB" id="444127at2759"/>
<dbReference type="GO" id="GO:0016791">
    <property type="term" value="F:phosphatase activity"/>
    <property type="evidence" value="ECO:0007669"/>
    <property type="project" value="UniProtKB-ARBA"/>
</dbReference>
<dbReference type="Proteomes" id="UP000557566">
    <property type="component" value="Unassembled WGS sequence"/>
</dbReference>
<protein>
    <recommendedName>
        <fullName evidence="4">Haloacid dehalogenase</fullName>
    </recommendedName>
</protein>
<evidence type="ECO:0000313" key="3">
    <source>
        <dbReference type="Proteomes" id="UP000557566"/>
    </source>
</evidence>
<dbReference type="InterPro" id="IPR023214">
    <property type="entry name" value="HAD_sf"/>
</dbReference>
<reference evidence="2 3" key="1">
    <citation type="journal article" date="2020" name="Genome Biol. Evol.">
        <title>A new high-quality draft genome assembly of the Chinese cordyceps Ophiocordyceps sinensis.</title>
        <authorList>
            <person name="Shu R."/>
            <person name="Zhang J."/>
            <person name="Meng Q."/>
            <person name="Zhang H."/>
            <person name="Zhou G."/>
            <person name="Li M."/>
            <person name="Wu P."/>
            <person name="Zhao Y."/>
            <person name="Chen C."/>
            <person name="Qin Q."/>
        </authorList>
    </citation>
    <scope>NUCLEOTIDE SEQUENCE [LARGE SCALE GENOMIC DNA]</scope>
    <source>
        <strain evidence="2 3">IOZ07</strain>
    </source>
</reference>
<name>A0A8H4V9M4_9HYPO</name>
<keyword evidence="3" id="KW-1185">Reference proteome</keyword>
<dbReference type="PANTHER" id="PTHR43316:SF9">
    <property type="entry name" value="ACID DEHALOGENASE, PUTATIVE (AFU_ORTHOLOGUE AFUA_6G14460)-RELATED"/>
    <property type="match status" value="1"/>
</dbReference>
<dbReference type="SFLD" id="SFLDG01129">
    <property type="entry name" value="C1.5:_HAD__Beta-PGM__Phosphata"/>
    <property type="match status" value="1"/>
</dbReference>
<dbReference type="InterPro" id="IPR036412">
    <property type="entry name" value="HAD-like_sf"/>
</dbReference>
<keyword evidence="1" id="KW-0378">Hydrolase</keyword>
<organism evidence="2 3">
    <name type="scientific">Ophiocordyceps sinensis</name>
    <dbReference type="NCBI Taxonomy" id="72228"/>
    <lineage>
        <taxon>Eukaryota</taxon>
        <taxon>Fungi</taxon>
        <taxon>Dikarya</taxon>
        <taxon>Ascomycota</taxon>
        <taxon>Pezizomycotina</taxon>
        <taxon>Sordariomycetes</taxon>
        <taxon>Hypocreomycetidae</taxon>
        <taxon>Hypocreales</taxon>
        <taxon>Ophiocordycipitaceae</taxon>
        <taxon>Ophiocordyceps</taxon>
    </lineage>
</organism>
<dbReference type="Gene3D" id="3.40.50.1000">
    <property type="entry name" value="HAD superfamily/HAD-like"/>
    <property type="match status" value="1"/>
</dbReference>
<dbReference type="PANTHER" id="PTHR43316">
    <property type="entry name" value="HYDROLASE, HALOACID DELAHOGENASE-RELATED"/>
    <property type="match status" value="1"/>
</dbReference>
<dbReference type="Gene3D" id="1.10.150.750">
    <property type="match status" value="1"/>
</dbReference>
<dbReference type="Pfam" id="PF00702">
    <property type="entry name" value="Hydrolase"/>
    <property type="match status" value="1"/>
</dbReference>
<gene>
    <name evidence="2" type="ORF">G6O67_000107</name>
</gene>